<keyword evidence="1" id="KW-0732">Signal</keyword>
<name>Q31GT4_HYDCU</name>
<reference evidence="2" key="1">
    <citation type="submission" date="2006-07" db="EMBL/GenBank/DDBJ databases">
        <title>Complete sequence of Thiomicrospira crunogena XCL-2.</title>
        <authorList>
            <consortium name="US DOE Joint Genome Institute"/>
            <person name="Copeland A."/>
            <person name="Lucas S."/>
            <person name="Lapidus A."/>
            <person name="Barry K."/>
            <person name="Detter J.C."/>
            <person name="Glavina del Rio T."/>
            <person name="Hammon N."/>
            <person name="Israni S."/>
            <person name="Dalin E."/>
            <person name="Tice H."/>
            <person name="Pitluck S."/>
            <person name="Chain P."/>
            <person name="Malfatti S."/>
            <person name="Shin M."/>
            <person name="Vergez L."/>
            <person name="Schmutz J."/>
            <person name="Larimer F."/>
            <person name="Land M."/>
            <person name="Hauser L."/>
            <person name="Kyrpides N."/>
            <person name="Lykidis A."/>
            <person name="Scott K.M."/>
            <person name="Sievert S."/>
            <person name="Kerfeld C."/>
            <person name="Freyermuth S."/>
            <person name="Dobrinski K."/>
            <person name="Boller A."/>
            <person name="Fitzpatrick K."/>
            <person name="Thoma P."/>
            <person name="Moore J."/>
            <person name="Richardson P."/>
        </authorList>
    </citation>
    <scope>NUCLEOTIDE SEQUENCE</scope>
    <source>
        <strain evidence="2">XCL-2</strain>
    </source>
</reference>
<gene>
    <name evidence="2" type="ordered locus">Tcr_1044</name>
</gene>
<dbReference type="KEGG" id="tcx:Tcr_1044"/>
<organism evidence="2">
    <name type="scientific">Hydrogenovibrio crunogenus (strain DSM 25203 / XCL-2)</name>
    <name type="common">Thiomicrospira crunogena</name>
    <dbReference type="NCBI Taxonomy" id="317025"/>
    <lineage>
        <taxon>Bacteria</taxon>
        <taxon>Pseudomonadati</taxon>
        <taxon>Pseudomonadota</taxon>
        <taxon>Gammaproteobacteria</taxon>
        <taxon>Thiotrichales</taxon>
        <taxon>Piscirickettsiaceae</taxon>
        <taxon>Hydrogenovibrio</taxon>
    </lineage>
</organism>
<dbReference type="EMBL" id="CP000109">
    <property type="protein sequence ID" value="ABB41639.1"/>
    <property type="molecule type" value="Genomic_DNA"/>
</dbReference>
<evidence type="ECO:0000313" key="2">
    <source>
        <dbReference type="EMBL" id="ABB41639.1"/>
    </source>
</evidence>
<sequence length="249" mass="29329">MNWLKLSSPSSARSKVMAFLLMTAWSSVTMAEQLPDFSASFDIRVLGFHIGEAHQEMTCKGSECLLTSKAEPPGWARQFINESAVEKIRLKQTNDQLKWLEYKKFLTRYYDDKTIHKTYTLVRNEKLNQVEYIEKKKSWPSQKHLYDVISMAYGIQFQILNKKPLTNLYLQDDKIQQKMNFTAKNEDDEIDLPFQDEAQTKLFAFHNGKIDAQLWLMPKLNYFPVRIIILNKEEDRKIELELNHKPTLK</sequence>
<evidence type="ECO:0000256" key="1">
    <source>
        <dbReference type="SAM" id="SignalP"/>
    </source>
</evidence>
<accession>Q31GT4</accession>
<evidence type="ECO:0008006" key="3">
    <source>
        <dbReference type="Google" id="ProtNLM"/>
    </source>
</evidence>
<feature type="signal peptide" evidence="1">
    <location>
        <begin position="1"/>
        <end position="31"/>
    </location>
</feature>
<dbReference type="STRING" id="317025.Tcr_1044"/>
<proteinExistence type="predicted"/>
<dbReference type="AlphaFoldDB" id="Q31GT4"/>
<dbReference type="HOGENOM" id="CLU_1119748_0_0_6"/>
<dbReference type="OrthoDB" id="5615141at2"/>
<protein>
    <recommendedName>
        <fullName evidence="3">DUF3108 domain-containing protein</fullName>
    </recommendedName>
</protein>
<feature type="chain" id="PRO_5004220400" description="DUF3108 domain-containing protein" evidence="1">
    <location>
        <begin position="32"/>
        <end position="249"/>
    </location>
</feature>
<dbReference type="eggNOG" id="ENOG5033X0E">
    <property type="taxonomic scope" value="Bacteria"/>
</dbReference>